<dbReference type="EC" id="2.1.2.9" evidence="3"/>
<dbReference type="EMBL" id="PEXV01000145">
    <property type="protein sequence ID" value="PIS41178.1"/>
    <property type="molecule type" value="Genomic_DNA"/>
</dbReference>
<dbReference type="AlphaFoldDB" id="A0A2H0YRR2"/>
<dbReference type="Gene3D" id="3.10.25.10">
    <property type="entry name" value="Formyl transferase, C-terminal domain"/>
    <property type="match status" value="1"/>
</dbReference>
<name>A0A2H0YRR2_9BACT</name>
<gene>
    <name evidence="10" type="ORF">COT25_04515</name>
</gene>
<dbReference type="Pfam" id="PF02911">
    <property type="entry name" value="Formyl_trans_C"/>
    <property type="match status" value="1"/>
</dbReference>
<evidence type="ECO:0000256" key="1">
    <source>
        <dbReference type="ARBA" id="ARBA00002606"/>
    </source>
</evidence>
<evidence type="ECO:0000256" key="3">
    <source>
        <dbReference type="ARBA" id="ARBA00012261"/>
    </source>
</evidence>
<evidence type="ECO:0000256" key="7">
    <source>
        <dbReference type="ARBA" id="ARBA00048558"/>
    </source>
</evidence>
<dbReference type="SUPFAM" id="SSF53328">
    <property type="entry name" value="Formyltransferase"/>
    <property type="match status" value="1"/>
</dbReference>
<keyword evidence="6" id="KW-0648">Protein biosynthesis</keyword>
<feature type="domain" description="Formyl transferase C-terminal" evidence="9">
    <location>
        <begin position="62"/>
        <end position="161"/>
    </location>
</feature>
<evidence type="ECO:0000256" key="5">
    <source>
        <dbReference type="ARBA" id="ARBA00022679"/>
    </source>
</evidence>
<evidence type="ECO:0000256" key="2">
    <source>
        <dbReference type="ARBA" id="ARBA00010699"/>
    </source>
</evidence>
<feature type="compositionally biased region" description="Basic and acidic residues" evidence="8">
    <location>
        <begin position="47"/>
        <end position="66"/>
    </location>
</feature>
<evidence type="ECO:0000256" key="8">
    <source>
        <dbReference type="SAM" id="MobiDB-lite"/>
    </source>
</evidence>
<comment type="function">
    <text evidence="1">Attaches a formyl group to the free amino group of methionyl-tRNA(fMet). The formyl group appears to play a dual role in the initiator identity of N-formylmethionyl-tRNA by promoting its recognition by IF2 and preventing the misappropriation of this tRNA by the elongation apparatus.</text>
</comment>
<dbReference type="InterPro" id="IPR044135">
    <property type="entry name" value="Met-tRNA-FMT_C"/>
</dbReference>
<reference evidence="11" key="1">
    <citation type="submission" date="2017-09" db="EMBL/GenBank/DDBJ databases">
        <title>Depth-based differentiation of microbial function through sediment-hosted aquifers and enrichment of novel symbionts in the deep terrestrial subsurface.</title>
        <authorList>
            <person name="Probst A.J."/>
            <person name="Ladd B."/>
            <person name="Jarett J.K."/>
            <person name="Geller-Mcgrath D.E."/>
            <person name="Sieber C.M.K."/>
            <person name="Emerson J.B."/>
            <person name="Anantharaman K."/>
            <person name="Thomas B.C."/>
            <person name="Malmstrom R."/>
            <person name="Stieglmeier M."/>
            <person name="Klingl A."/>
            <person name="Woyke T."/>
            <person name="Ryan C.M."/>
            <person name="Banfield J.F."/>
        </authorList>
    </citation>
    <scope>NUCLEOTIDE SEQUENCE [LARGE SCALE GENOMIC DNA]</scope>
</reference>
<keyword evidence="5" id="KW-0808">Transferase</keyword>
<evidence type="ECO:0000313" key="10">
    <source>
        <dbReference type="EMBL" id="PIS41178.1"/>
    </source>
</evidence>
<dbReference type="PANTHER" id="PTHR11138:SF5">
    <property type="entry name" value="METHIONYL-TRNA FORMYLTRANSFERASE, MITOCHONDRIAL"/>
    <property type="match status" value="1"/>
</dbReference>
<organism evidence="10 11">
    <name type="scientific">Candidatus Kerfeldbacteria bacterium CG08_land_8_20_14_0_20_42_7</name>
    <dbReference type="NCBI Taxonomy" id="2014245"/>
    <lineage>
        <taxon>Bacteria</taxon>
        <taxon>Candidatus Kerfeldiibacteriota</taxon>
    </lineage>
</organism>
<dbReference type="InterPro" id="IPR005793">
    <property type="entry name" value="Formyl_trans_C"/>
</dbReference>
<proteinExistence type="inferred from homology"/>
<dbReference type="InterPro" id="IPR011034">
    <property type="entry name" value="Formyl_transferase-like_C_sf"/>
</dbReference>
<evidence type="ECO:0000256" key="6">
    <source>
        <dbReference type="ARBA" id="ARBA00022917"/>
    </source>
</evidence>
<dbReference type="Proteomes" id="UP000228711">
    <property type="component" value="Unassembled WGS sequence"/>
</dbReference>
<evidence type="ECO:0000259" key="9">
    <source>
        <dbReference type="Pfam" id="PF02911"/>
    </source>
</evidence>
<dbReference type="PANTHER" id="PTHR11138">
    <property type="entry name" value="METHIONYL-TRNA FORMYLTRANSFERASE"/>
    <property type="match status" value="1"/>
</dbReference>
<dbReference type="InterPro" id="IPR037022">
    <property type="entry name" value="Formyl_trans_C_sf"/>
</dbReference>
<dbReference type="CDD" id="cd08704">
    <property type="entry name" value="Met_tRNA_FMT_C"/>
    <property type="match status" value="1"/>
</dbReference>
<dbReference type="SUPFAM" id="SSF50486">
    <property type="entry name" value="FMT C-terminal domain-like"/>
    <property type="match status" value="1"/>
</dbReference>
<evidence type="ECO:0000256" key="4">
    <source>
        <dbReference type="ARBA" id="ARBA00016014"/>
    </source>
</evidence>
<protein>
    <recommendedName>
        <fullName evidence="4">Methionyl-tRNA formyltransferase</fullName>
        <ecNumber evidence="3">2.1.2.9</ecNumber>
    </recommendedName>
</protein>
<accession>A0A2H0YRR2</accession>
<comment type="catalytic activity">
    <reaction evidence="7">
        <text>L-methionyl-tRNA(fMet) + (6R)-10-formyltetrahydrofolate = N-formyl-L-methionyl-tRNA(fMet) + (6S)-5,6,7,8-tetrahydrofolate + H(+)</text>
        <dbReference type="Rhea" id="RHEA:24380"/>
        <dbReference type="Rhea" id="RHEA-COMP:9952"/>
        <dbReference type="Rhea" id="RHEA-COMP:9953"/>
        <dbReference type="ChEBI" id="CHEBI:15378"/>
        <dbReference type="ChEBI" id="CHEBI:57453"/>
        <dbReference type="ChEBI" id="CHEBI:78530"/>
        <dbReference type="ChEBI" id="CHEBI:78844"/>
        <dbReference type="ChEBI" id="CHEBI:195366"/>
        <dbReference type="EC" id="2.1.2.9"/>
    </reaction>
</comment>
<comment type="caution">
    <text evidence="10">The sequence shown here is derived from an EMBL/GenBank/DDBJ whole genome shotgun (WGS) entry which is preliminary data.</text>
</comment>
<evidence type="ECO:0000313" key="11">
    <source>
        <dbReference type="Proteomes" id="UP000228711"/>
    </source>
</evidence>
<comment type="similarity">
    <text evidence="2">Belongs to the Fmt family.</text>
</comment>
<dbReference type="InterPro" id="IPR036477">
    <property type="entry name" value="Formyl_transf_N_sf"/>
</dbReference>
<feature type="region of interest" description="Disordered" evidence="8">
    <location>
        <begin position="45"/>
        <end position="66"/>
    </location>
</feature>
<sequence>MDTGPLIAQWKLFIEKSETYETVSKKIALEASQRIPETIVALANGKIEPHDQSEEGKSTTRRLKKEDGNINWRKSAEEIERQIRAYNPWPGTHSIFLGERIKILSSKVLPHASCTNETPGTTRLRGNNLIVCCGENTGLQILSMQRAGKKIQAAEEFIRGFPVIAHGQFDL</sequence>
<dbReference type="GO" id="GO:0005829">
    <property type="term" value="C:cytosol"/>
    <property type="evidence" value="ECO:0007669"/>
    <property type="project" value="TreeGrafter"/>
</dbReference>
<dbReference type="GO" id="GO:0004479">
    <property type="term" value="F:methionyl-tRNA formyltransferase activity"/>
    <property type="evidence" value="ECO:0007669"/>
    <property type="project" value="UniProtKB-EC"/>
</dbReference>
<dbReference type="Gene3D" id="3.40.50.170">
    <property type="entry name" value="Formyl transferase, N-terminal domain"/>
    <property type="match status" value="1"/>
</dbReference>